<dbReference type="SUPFAM" id="SSF52540">
    <property type="entry name" value="P-loop containing nucleoside triphosphate hydrolases"/>
    <property type="match status" value="1"/>
</dbReference>
<dbReference type="Pfam" id="PF00664">
    <property type="entry name" value="ABC_membrane"/>
    <property type="match status" value="1"/>
</dbReference>
<dbReference type="FunFam" id="3.40.50.300:FF:000221">
    <property type="entry name" value="Multidrug ABC transporter ATP-binding protein"/>
    <property type="match status" value="1"/>
</dbReference>
<evidence type="ECO:0000256" key="7">
    <source>
        <dbReference type="ARBA" id="ARBA00022967"/>
    </source>
</evidence>
<feature type="transmembrane region" description="Helical" evidence="11">
    <location>
        <begin position="123"/>
        <end position="142"/>
    </location>
</feature>
<dbReference type="KEGG" id="acom:CEW83_17590"/>
<gene>
    <name evidence="14" type="primary">msbA</name>
    <name evidence="14" type="ORF">CEW83_17590</name>
</gene>
<dbReference type="InterPro" id="IPR039421">
    <property type="entry name" value="Type_1_exporter"/>
</dbReference>
<evidence type="ECO:0000313" key="14">
    <source>
        <dbReference type="EMBL" id="AWI76809.1"/>
    </source>
</evidence>
<dbReference type="GO" id="GO:0016887">
    <property type="term" value="F:ATP hydrolysis activity"/>
    <property type="evidence" value="ECO:0007669"/>
    <property type="project" value="InterPro"/>
</dbReference>
<dbReference type="EMBL" id="CP022187">
    <property type="protein sequence ID" value="AWI76809.1"/>
    <property type="molecule type" value="Genomic_DNA"/>
</dbReference>
<keyword evidence="4 11" id="KW-0812">Transmembrane</keyword>
<dbReference type="AlphaFoldDB" id="A0A2U8GSW9"/>
<protein>
    <submittedName>
        <fullName evidence="14">Lipid A export permease/ATP-binding protein MsbA</fullName>
    </submittedName>
</protein>
<evidence type="ECO:0000256" key="10">
    <source>
        <dbReference type="ARBA" id="ARBA00023136"/>
    </source>
</evidence>
<dbReference type="CDD" id="cd18552">
    <property type="entry name" value="ABC_6TM_MsbA_like"/>
    <property type="match status" value="1"/>
</dbReference>
<feature type="transmembrane region" description="Helical" evidence="11">
    <location>
        <begin position="62"/>
        <end position="80"/>
    </location>
</feature>
<dbReference type="PANTHER" id="PTHR43394:SF1">
    <property type="entry name" value="ATP-BINDING CASSETTE SUB-FAMILY B MEMBER 10, MITOCHONDRIAL"/>
    <property type="match status" value="1"/>
</dbReference>
<dbReference type="GO" id="GO:0005886">
    <property type="term" value="C:plasma membrane"/>
    <property type="evidence" value="ECO:0007669"/>
    <property type="project" value="UniProtKB-SubCell"/>
</dbReference>
<comment type="subcellular location">
    <subcellularLocation>
        <location evidence="1">Cell membrane</location>
        <topology evidence="1">Multi-pass membrane protein</topology>
    </subcellularLocation>
</comment>
<dbReference type="InterPro" id="IPR011917">
    <property type="entry name" value="ABC_transpr_lipidA"/>
</dbReference>
<accession>A0A2U8GSW9</accession>
<dbReference type="Pfam" id="PF00005">
    <property type="entry name" value="ABC_tran"/>
    <property type="match status" value="1"/>
</dbReference>
<keyword evidence="8 11" id="KW-1133">Transmembrane helix</keyword>
<dbReference type="Gene3D" id="3.40.50.300">
    <property type="entry name" value="P-loop containing nucleotide triphosphate hydrolases"/>
    <property type="match status" value="1"/>
</dbReference>
<evidence type="ECO:0000256" key="6">
    <source>
        <dbReference type="ARBA" id="ARBA00022840"/>
    </source>
</evidence>
<dbReference type="PROSITE" id="PS00211">
    <property type="entry name" value="ABC_TRANSPORTER_1"/>
    <property type="match status" value="1"/>
</dbReference>
<feature type="domain" description="ABC transporter" evidence="12">
    <location>
        <begin position="340"/>
        <end position="575"/>
    </location>
</feature>
<dbReference type="PANTHER" id="PTHR43394">
    <property type="entry name" value="ATP-DEPENDENT PERMEASE MDL1, MITOCHONDRIAL"/>
    <property type="match status" value="1"/>
</dbReference>
<dbReference type="InterPro" id="IPR003593">
    <property type="entry name" value="AAA+_ATPase"/>
</dbReference>
<feature type="transmembrane region" description="Helical" evidence="11">
    <location>
        <begin position="154"/>
        <end position="177"/>
    </location>
</feature>
<evidence type="ECO:0000256" key="1">
    <source>
        <dbReference type="ARBA" id="ARBA00004651"/>
    </source>
</evidence>
<proteinExistence type="predicted"/>
<keyword evidence="9" id="KW-0445">Lipid transport</keyword>
<sequence>MKDSLSLYRRLLGTLRPYRKVVVLSVLAMVAAASLEPVLPALLKPLIDESLIGKNHTAQWQIPLFLMLAFLGKGIAEYVANVSSQWIANKAITDLRQAVFRHQLHLPLSVHQAESGGRMLSRILYDIPQVGAALSNAWIIVIRDSFVILGLTAYLVYTAWELTLLILAIAPVVAWLIRVASRKLRGSNRDMQLTTGRVTGAVEASLSGIREVKLFGTHDYEDERFASLAERLRKQTMHTVRVSSANAPLVQVLAAAAVSAVIWTASALSAENRLSPGEFVSFVTAMSMLFEPIRRLTNINAVIQRGLAGAQSIFELLDTAVETDTIDTTGATRPRARGELCFEQVGFGYPGQNGLALDGFDLRVHPGETIALVGASGSGKSTLINLIARFFSPQHGRILLDGEALDTLPLGWLRAQLGWVGQHVVLFDDSVAANIAYGQPQTAIAQIEAAARAAHAWDFIQALPEGLATRIGPNGSQLSGGQRQRIAIARAFLRNAPILLLDEATSALDNASERAVKNALDTLRKDRTVLVVAHRLSTIRDADRIVVMEHGRIVESGTHEALAAANGSYARLLASGTDIAPATTAEPAAAPQPAP</sequence>
<dbReference type="PROSITE" id="PS50929">
    <property type="entry name" value="ABC_TM1F"/>
    <property type="match status" value="1"/>
</dbReference>
<evidence type="ECO:0000256" key="5">
    <source>
        <dbReference type="ARBA" id="ARBA00022741"/>
    </source>
</evidence>
<dbReference type="NCBIfam" id="TIGR02203">
    <property type="entry name" value="MsbA_lipidA"/>
    <property type="match status" value="1"/>
</dbReference>
<evidence type="ECO:0000256" key="9">
    <source>
        <dbReference type="ARBA" id="ARBA00023055"/>
    </source>
</evidence>
<feature type="transmembrane region" description="Helical" evidence="11">
    <location>
        <begin position="21"/>
        <end position="42"/>
    </location>
</feature>
<evidence type="ECO:0000313" key="15">
    <source>
        <dbReference type="Proteomes" id="UP000244930"/>
    </source>
</evidence>
<feature type="domain" description="ABC transmembrane type-1" evidence="13">
    <location>
        <begin position="23"/>
        <end position="305"/>
    </location>
</feature>
<evidence type="ECO:0000259" key="12">
    <source>
        <dbReference type="PROSITE" id="PS50893"/>
    </source>
</evidence>
<dbReference type="GO" id="GO:0034040">
    <property type="term" value="F:ATPase-coupled lipid transmembrane transporter activity"/>
    <property type="evidence" value="ECO:0007669"/>
    <property type="project" value="InterPro"/>
</dbReference>
<evidence type="ECO:0000256" key="8">
    <source>
        <dbReference type="ARBA" id="ARBA00022989"/>
    </source>
</evidence>
<dbReference type="InterPro" id="IPR011527">
    <property type="entry name" value="ABC1_TM_dom"/>
</dbReference>
<reference evidence="14 15" key="1">
    <citation type="submission" date="2017-06" db="EMBL/GenBank/DDBJ databases">
        <title>Azoarcus.</title>
        <authorList>
            <person name="Woo J.-H."/>
            <person name="Kim H.-S."/>
        </authorList>
    </citation>
    <scope>NUCLEOTIDE SEQUENCE [LARGE SCALE GENOMIC DNA]</scope>
    <source>
        <strain evidence="14 15">TSPY31</strain>
    </source>
</reference>
<keyword evidence="6 14" id="KW-0067">ATP-binding</keyword>
<evidence type="ECO:0000256" key="2">
    <source>
        <dbReference type="ARBA" id="ARBA00022448"/>
    </source>
</evidence>
<organism evidence="14 15">
    <name type="scientific">Parazoarcus communis</name>
    <dbReference type="NCBI Taxonomy" id="41977"/>
    <lineage>
        <taxon>Bacteria</taxon>
        <taxon>Pseudomonadati</taxon>
        <taxon>Pseudomonadota</taxon>
        <taxon>Betaproteobacteria</taxon>
        <taxon>Rhodocyclales</taxon>
        <taxon>Zoogloeaceae</taxon>
        <taxon>Parazoarcus</taxon>
    </lineage>
</organism>
<evidence type="ECO:0000256" key="3">
    <source>
        <dbReference type="ARBA" id="ARBA00022475"/>
    </source>
</evidence>
<keyword evidence="3" id="KW-1003">Cell membrane</keyword>
<name>A0A2U8GSW9_9RHOO</name>
<keyword evidence="10 11" id="KW-0472">Membrane</keyword>
<keyword evidence="5" id="KW-0547">Nucleotide-binding</keyword>
<evidence type="ECO:0000256" key="4">
    <source>
        <dbReference type="ARBA" id="ARBA00022692"/>
    </source>
</evidence>
<keyword evidence="2" id="KW-0813">Transport</keyword>
<keyword evidence="15" id="KW-1185">Reference proteome</keyword>
<dbReference type="InterPro" id="IPR036640">
    <property type="entry name" value="ABC1_TM_sf"/>
</dbReference>
<dbReference type="InterPro" id="IPR017871">
    <property type="entry name" value="ABC_transporter-like_CS"/>
</dbReference>
<dbReference type="InterPro" id="IPR027417">
    <property type="entry name" value="P-loop_NTPase"/>
</dbReference>
<keyword evidence="7" id="KW-1278">Translocase</keyword>
<dbReference type="RefSeq" id="WP_108950508.1">
    <property type="nucleotide sequence ID" value="NZ_CP022187.1"/>
</dbReference>
<dbReference type="InterPro" id="IPR003439">
    <property type="entry name" value="ABC_transporter-like_ATP-bd"/>
</dbReference>
<dbReference type="GO" id="GO:0005524">
    <property type="term" value="F:ATP binding"/>
    <property type="evidence" value="ECO:0007669"/>
    <property type="project" value="UniProtKB-KW"/>
</dbReference>
<evidence type="ECO:0000259" key="13">
    <source>
        <dbReference type="PROSITE" id="PS50929"/>
    </source>
</evidence>
<evidence type="ECO:0000256" key="11">
    <source>
        <dbReference type="SAM" id="Phobius"/>
    </source>
</evidence>
<dbReference type="GO" id="GO:0015421">
    <property type="term" value="F:ABC-type oligopeptide transporter activity"/>
    <property type="evidence" value="ECO:0007669"/>
    <property type="project" value="TreeGrafter"/>
</dbReference>
<dbReference type="SUPFAM" id="SSF90123">
    <property type="entry name" value="ABC transporter transmembrane region"/>
    <property type="match status" value="1"/>
</dbReference>
<dbReference type="SMART" id="SM00382">
    <property type="entry name" value="AAA"/>
    <property type="match status" value="1"/>
</dbReference>
<dbReference type="PROSITE" id="PS50893">
    <property type="entry name" value="ABC_TRANSPORTER_2"/>
    <property type="match status" value="1"/>
</dbReference>
<dbReference type="Proteomes" id="UP000244930">
    <property type="component" value="Chromosome"/>
</dbReference>
<dbReference type="Gene3D" id="1.20.1560.10">
    <property type="entry name" value="ABC transporter type 1, transmembrane domain"/>
    <property type="match status" value="1"/>
</dbReference>